<keyword evidence="1" id="KW-0732">Signal</keyword>
<feature type="chain" id="PRO_5032696110" evidence="1">
    <location>
        <begin position="35"/>
        <end position="171"/>
    </location>
</feature>
<reference evidence="2 3" key="1">
    <citation type="submission" date="2020-07" db="EMBL/GenBank/DDBJ databases">
        <authorList>
            <person name="Feng X."/>
        </authorList>
    </citation>
    <scope>NUCLEOTIDE SEQUENCE [LARGE SCALE GENOMIC DNA]</scope>
    <source>
        <strain evidence="2 3">JCM31066</strain>
    </source>
</reference>
<gene>
    <name evidence="2" type="ORF">H5P28_08285</name>
</gene>
<sequence length="171" mass="18392">MTHARTSVFCYKKLSLTAVALASASLFATPSAHAKTSYNIPVFTQQLVIEGGPDRVEIAPVFGDKAWAFTARWDDNNANSLNMHAAVADIEMPAAGSLTIASGFPVIFAAVDGEEVKLSGGQTPPFTAGQHRVLMVFDTEGKHAFSREFPQALRFTVEDQPVTWLPAPAIE</sequence>
<evidence type="ECO:0000313" key="2">
    <source>
        <dbReference type="EMBL" id="MBC2594258.1"/>
    </source>
</evidence>
<organism evidence="2 3">
    <name type="scientific">Ruficoccus amylovorans</name>
    <dbReference type="NCBI Taxonomy" id="1804625"/>
    <lineage>
        <taxon>Bacteria</taxon>
        <taxon>Pseudomonadati</taxon>
        <taxon>Verrucomicrobiota</taxon>
        <taxon>Opitutia</taxon>
        <taxon>Puniceicoccales</taxon>
        <taxon>Cerasicoccaceae</taxon>
        <taxon>Ruficoccus</taxon>
    </lineage>
</organism>
<feature type="signal peptide" evidence="1">
    <location>
        <begin position="1"/>
        <end position="34"/>
    </location>
</feature>
<evidence type="ECO:0000256" key="1">
    <source>
        <dbReference type="SAM" id="SignalP"/>
    </source>
</evidence>
<proteinExistence type="predicted"/>
<evidence type="ECO:0000313" key="3">
    <source>
        <dbReference type="Proteomes" id="UP000546464"/>
    </source>
</evidence>
<accession>A0A842HDZ9</accession>
<dbReference type="Proteomes" id="UP000546464">
    <property type="component" value="Unassembled WGS sequence"/>
</dbReference>
<dbReference type="RefSeq" id="WP_185675239.1">
    <property type="nucleotide sequence ID" value="NZ_JACHVB010000020.1"/>
</dbReference>
<protein>
    <submittedName>
        <fullName evidence="2">Uncharacterized protein</fullName>
    </submittedName>
</protein>
<comment type="caution">
    <text evidence="2">The sequence shown here is derived from an EMBL/GenBank/DDBJ whole genome shotgun (WGS) entry which is preliminary data.</text>
</comment>
<keyword evidence="3" id="KW-1185">Reference proteome</keyword>
<dbReference type="AlphaFoldDB" id="A0A842HDZ9"/>
<dbReference type="EMBL" id="JACHVB010000020">
    <property type="protein sequence ID" value="MBC2594258.1"/>
    <property type="molecule type" value="Genomic_DNA"/>
</dbReference>
<name>A0A842HDZ9_9BACT</name>